<name>A0A381NWI2_9ZZZZ</name>
<gene>
    <name evidence="1" type="ORF">METZ01_LOCUS11826</name>
</gene>
<dbReference type="EMBL" id="UINC01000654">
    <property type="protein sequence ID" value="SUZ58972.1"/>
    <property type="molecule type" value="Genomic_DNA"/>
</dbReference>
<feature type="non-terminal residue" evidence="1">
    <location>
        <position position="1"/>
    </location>
</feature>
<evidence type="ECO:0000313" key="1">
    <source>
        <dbReference type="EMBL" id="SUZ58972.1"/>
    </source>
</evidence>
<proteinExistence type="predicted"/>
<dbReference type="AlphaFoldDB" id="A0A381NWI2"/>
<organism evidence="1">
    <name type="scientific">marine metagenome</name>
    <dbReference type="NCBI Taxonomy" id="408172"/>
    <lineage>
        <taxon>unclassified sequences</taxon>
        <taxon>metagenomes</taxon>
        <taxon>ecological metagenomes</taxon>
    </lineage>
</organism>
<protein>
    <submittedName>
        <fullName evidence="1">Uncharacterized protein</fullName>
    </submittedName>
</protein>
<sequence length="56" mass="5881">VALTLGLGLATFATESGFREVVHLEGLIGEEVVVAFSSKDSRAARRCSHFGSLNSS</sequence>
<reference evidence="1" key="1">
    <citation type="submission" date="2018-05" db="EMBL/GenBank/DDBJ databases">
        <authorList>
            <person name="Lanie J.A."/>
            <person name="Ng W.-L."/>
            <person name="Kazmierczak K.M."/>
            <person name="Andrzejewski T.M."/>
            <person name="Davidsen T.M."/>
            <person name="Wayne K.J."/>
            <person name="Tettelin H."/>
            <person name="Glass J.I."/>
            <person name="Rusch D."/>
            <person name="Podicherti R."/>
            <person name="Tsui H.-C.T."/>
            <person name="Winkler M.E."/>
        </authorList>
    </citation>
    <scope>NUCLEOTIDE SEQUENCE</scope>
</reference>
<accession>A0A381NWI2</accession>